<dbReference type="AlphaFoldDB" id="A0A1X0R2K0"/>
<gene>
    <name evidence="1" type="ORF">BCV72DRAFT_275228</name>
</gene>
<accession>A0A1X0R2K0</accession>
<dbReference type="Proteomes" id="UP000242414">
    <property type="component" value="Unassembled WGS sequence"/>
</dbReference>
<sequence length="154" mass="17748">MKYSSLTWITDSDFTKSGVNKKLLDGIGVITEADISWLVIESSGFFKEQNYKHSIGDSIKNIKNGTGSLKFIMSKYKYTPITTIKEVKIYFIQAIQTKMPLVCYQLKNGQKWICYECLPAEMPLLWSKRSLLLPVLEMFGFLYEELIQQEKAHA</sequence>
<dbReference type="VEuPathDB" id="FungiDB:BCV72DRAFT_275228"/>
<dbReference type="EMBL" id="KV921928">
    <property type="protein sequence ID" value="ORE06211.1"/>
    <property type="molecule type" value="Genomic_DNA"/>
</dbReference>
<proteinExistence type="predicted"/>
<organism evidence="1">
    <name type="scientific">Rhizopus microsporus var. microsporus</name>
    <dbReference type="NCBI Taxonomy" id="86635"/>
    <lineage>
        <taxon>Eukaryota</taxon>
        <taxon>Fungi</taxon>
        <taxon>Fungi incertae sedis</taxon>
        <taxon>Mucoromycota</taxon>
        <taxon>Mucoromycotina</taxon>
        <taxon>Mucoromycetes</taxon>
        <taxon>Mucorales</taxon>
        <taxon>Mucorineae</taxon>
        <taxon>Rhizopodaceae</taxon>
        <taxon>Rhizopus</taxon>
    </lineage>
</organism>
<evidence type="ECO:0000313" key="1">
    <source>
        <dbReference type="EMBL" id="ORE06211.1"/>
    </source>
</evidence>
<reference evidence="1" key="1">
    <citation type="journal article" date="2016" name="Proc. Natl. Acad. Sci. U.S.A.">
        <title>Lipid metabolic changes in an early divergent fungus govern the establishment of a mutualistic symbiosis with endobacteria.</title>
        <authorList>
            <person name="Lastovetsky O.A."/>
            <person name="Gaspar M.L."/>
            <person name="Mondo S.J."/>
            <person name="LaButti K.M."/>
            <person name="Sandor L."/>
            <person name="Grigoriev I.V."/>
            <person name="Henry S.A."/>
            <person name="Pawlowska T.E."/>
        </authorList>
    </citation>
    <scope>NUCLEOTIDE SEQUENCE [LARGE SCALE GENOMIC DNA]</scope>
    <source>
        <strain evidence="1">ATCC 52814</strain>
    </source>
</reference>
<protein>
    <submittedName>
        <fullName evidence="1">Uncharacterized protein</fullName>
    </submittedName>
</protein>
<name>A0A1X0R2K0_RHIZD</name>
<dbReference type="OrthoDB" id="2230412at2759"/>